<keyword evidence="3" id="KW-1185">Reference proteome</keyword>
<name>A0A485AU54_KLUCR</name>
<proteinExistence type="predicted"/>
<evidence type="ECO:0000256" key="1">
    <source>
        <dbReference type="SAM" id="MobiDB-lite"/>
    </source>
</evidence>
<organism evidence="2 3">
    <name type="scientific">Kluyvera cryocrescens</name>
    <name type="common">Kluyvera citrophila</name>
    <dbReference type="NCBI Taxonomy" id="580"/>
    <lineage>
        <taxon>Bacteria</taxon>
        <taxon>Pseudomonadati</taxon>
        <taxon>Pseudomonadota</taxon>
        <taxon>Gammaproteobacteria</taxon>
        <taxon>Enterobacterales</taxon>
        <taxon>Enterobacteriaceae</taxon>
        <taxon>Kluyvera</taxon>
    </lineage>
</organism>
<reference evidence="2 3" key="1">
    <citation type="submission" date="2019-03" db="EMBL/GenBank/DDBJ databases">
        <authorList>
            <consortium name="Pathogen Informatics"/>
        </authorList>
    </citation>
    <scope>NUCLEOTIDE SEQUENCE [LARGE SCALE GENOMIC DNA]</scope>
    <source>
        <strain evidence="2 3">NCTC12993</strain>
    </source>
</reference>
<dbReference type="AlphaFoldDB" id="A0A485AU54"/>
<evidence type="ECO:0000313" key="3">
    <source>
        <dbReference type="Proteomes" id="UP000401081"/>
    </source>
</evidence>
<dbReference type="Proteomes" id="UP000401081">
    <property type="component" value="Unassembled WGS sequence"/>
</dbReference>
<feature type="region of interest" description="Disordered" evidence="1">
    <location>
        <begin position="69"/>
        <end position="103"/>
    </location>
</feature>
<dbReference type="EMBL" id="CAADJD010000018">
    <property type="protein sequence ID" value="VFS64181.1"/>
    <property type="molecule type" value="Genomic_DNA"/>
</dbReference>
<sequence>MQQFIFAGRRTTDGTDIAVTSAEELATGAYQDWSRQLSAELLNAGDDVHKFFEQSKALGEQRFRSLFDQQAAKSAQFQSPEKSFTERIRGTRRRRRSPKSGAM</sequence>
<feature type="compositionally biased region" description="Basic residues" evidence="1">
    <location>
        <begin position="90"/>
        <end position="103"/>
    </location>
</feature>
<feature type="compositionally biased region" description="Polar residues" evidence="1">
    <location>
        <begin position="69"/>
        <end position="82"/>
    </location>
</feature>
<protein>
    <submittedName>
        <fullName evidence="2">Uncharacterized protein</fullName>
    </submittedName>
</protein>
<evidence type="ECO:0000313" key="2">
    <source>
        <dbReference type="EMBL" id="VFS64181.1"/>
    </source>
</evidence>
<gene>
    <name evidence="2" type="ORF">NCTC12993_03123</name>
</gene>
<accession>A0A485AU54</accession>